<gene>
    <name evidence="4" type="primary">LOC127750102</name>
</gene>
<reference evidence="4" key="1">
    <citation type="submission" date="2025-08" db="UniProtKB">
        <authorList>
            <consortium name="RefSeq"/>
        </authorList>
    </citation>
    <scope>IDENTIFICATION</scope>
    <source>
        <tissue evidence="4">Whole organism</tissue>
    </source>
</reference>
<evidence type="ECO:0000256" key="2">
    <source>
        <dbReference type="SAM" id="MobiDB-lite"/>
    </source>
</evidence>
<feature type="compositionally biased region" description="Basic and acidic residues" evidence="2">
    <location>
        <begin position="200"/>
        <end position="210"/>
    </location>
</feature>
<evidence type="ECO:0000256" key="1">
    <source>
        <dbReference type="SAM" id="Coils"/>
    </source>
</evidence>
<proteinExistence type="predicted"/>
<dbReference type="KEGG" id="foc:127750102"/>
<keyword evidence="3" id="KW-1185">Reference proteome</keyword>
<feature type="region of interest" description="Disordered" evidence="2">
    <location>
        <begin position="258"/>
        <end position="289"/>
    </location>
</feature>
<keyword evidence="1" id="KW-0175">Coiled coil</keyword>
<feature type="region of interest" description="Disordered" evidence="2">
    <location>
        <begin position="82"/>
        <end position="164"/>
    </location>
</feature>
<organism evidence="3 4">
    <name type="scientific">Frankliniella occidentalis</name>
    <name type="common">Western flower thrips</name>
    <name type="synonym">Euthrips occidentalis</name>
    <dbReference type="NCBI Taxonomy" id="133901"/>
    <lineage>
        <taxon>Eukaryota</taxon>
        <taxon>Metazoa</taxon>
        <taxon>Ecdysozoa</taxon>
        <taxon>Arthropoda</taxon>
        <taxon>Hexapoda</taxon>
        <taxon>Insecta</taxon>
        <taxon>Pterygota</taxon>
        <taxon>Neoptera</taxon>
        <taxon>Paraneoptera</taxon>
        <taxon>Thysanoptera</taxon>
        <taxon>Terebrantia</taxon>
        <taxon>Thripoidea</taxon>
        <taxon>Thripidae</taxon>
        <taxon>Frankliniella</taxon>
    </lineage>
</organism>
<evidence type="ECO:0000313" key="3">
    <source>
        <dbReference type="Proteomes" id="UP000504606"/>
    </source>
</evidence>
<feature type="compositionally biased region" description="Basic and acidic residues" evidence="2">
    <location>
        <begin position="107"/>
        <end position="124"/>
    </location>
</feature>
<evidence type="ECO:0000313" key="4">
    <source>
        <dbReference type="RefSeq" id="XP_052126620.1"/>
    </source>
</evidence>
<sequence>MFVLVLNQETEELSIKQSEEIYVLIVRSMNIVQFKPSSPSDYVKRKEYGVKVGDQMVRHIIVAMSDDQEEIIKEKAELEKKKKPRKAVKSAYPSSQPFSDWQVNKQVESKEKQVRANDAREATDKIIQNKLENKRKKQAVPSLETSVQKDLAPRETVGDDSANLGDNVAIQSSLLNSVISEEDPSSPTAKERQASFSSVHDVHDDDTPSKDDDDTLSKDLLSSSVVRTENSDVLTATADGHSKQETRTLLKKKHLQSVNQNHSLPGKNSDGAGLPSRLENRNSPARNSSDEIFNLPVTVMAHVHSHKSPGKNSDGASCSPSRKENRKRTASESIDSLGNICLGSDSASKKIIRSDRDLESTTKPFNTRNWDEIVPDPNQSDTGENSQANGPSLDESATGNKATEDRNEEEESENDVNLYEYLERNFKKVFKKLDKLGNKIEALEKGQGVRRTAASSQLEEEVEGGVMPNHVSFGRGIYIPIKDVKKITEAGDKSTILQRKVGELALACFGDKLSTYCLSQVQDNKNKEIMPEIVIDRITDVINEGNIEANYRKLLRKAEITKLNSQELTEKIAELKNLAASQTIELTTADIRKKMSKVIFLYKNPSTSTK</sequence>
<feature type="region of interest" description="Disordered" evidence="2">
    <location>
        <begin position="177"/>
        <end position="218"/>
    </location>
</feature>
<feature type="compositionally biased region" description="Basic and acidic residues" evidence="2">
    <location>
        <begin position="321"/>
        <end position="330"/>
    </location>
</feature>
<feature type="compositionally biased region" description="Polar residues" evidence="2">
    <location>
        <begin position="310"/>
        <end position="320"/>
    </location>
</feature>
<dbReference type="AlphaFoldDB" id="A0A9C6X0C1"/>
<feature type="coiled-coil region" evidence="1">
    <location>
        <begin position="551"/>
        <end position="585"/>
    </location>
</feature>
<feature type="region of interest" description="Disordered" evidence="2">
    <location>
        <begin position="303"/>
        <end position="332"/>
    </location>
</feature>
<dbReference type="GeneID" id="127750102"/>
<accession>A0A9C6X0C1</accession>
<feature type="region of interest" description="Disordered" evidence="2">
    <location>
        <begin position="353"/>
        <end position="416"/>
    </location>
</feature>
<feature type="compositionally biased region" description="Polar residues" evidence="2">
    <location>
        <begin position="377"/>
        <end position="401"/>
    </location>
</feature>
<protein>
    <submittedName>
        <fullName evidence="4">Uncharacterized protein LOC127750102</fullName>
    </submittedName>
</protein>
<dbReference type="Proteomes" id="UP000504606">
    <property type="component" value="Unplaced"/>
</dbReference>
<name>A0A9C6X0C1_FRAOC</name>
<feature type="compositionally biased region" description="Polar residues" evidence="2">
    <location>
        <begin position="92"/>
        <end position="106"/>
    </location>
</feature>
<dbReference type="RefSeq" id="XP_052126620.1">
    <property type="nucleotide sequence ID" value="XM_052270660.1"/>
</dbReference>